<dbReference type="eggNOG" id="COG3707">
    <property type="taxonomic scope" value="Bacteria"/>
</dbReference>
<dbReference type="SUPFAM" id="SSF52172">
    <property type="entry name" value="CheY-like"/>
    <property type="match status" value="1"/>
</dbReference>
<dbReference type="AlphaFoldDB" id="A0A076EDJ2"/>
<dbReference type="InterPro" id="IPR036388">
    <property type="entry name" value="WH-like_DNA-bd_sf"/>
</dbReference>
<dbReference type="Gene3D" id="3.30.450.20">
    <property type="entry name" value="PAS domain"/>
    <property type="match status" value="1"/>
</dbReference>
<dbReference type="InterPro" id="IPR035965">
    <property type="entry name" value="PAS-like_dom_sf"/>
</dbReference>
<reference evidence="3 4" key="1">
    <citation type="submission" date="2014-07" db="EMBL/GenBank/DDBJ databases">
        <title>Genome Sequence of Rhodococcus opacus Strain R7, a Biodegrader of Mono- and Polycyclic Aromatic Hydrocarbons.</title>
        <authorList>
            <person name="Di Gennaro P."/>
            <person name="Zampolli J."/>
            <person name="Presti I."/>
            <person name="Cappelletti M."/>
            <person name="D'Ursi P."/>
            <person name="Orro A."/>
            <person name="Mezzelani A."/>
            <person name="Milanesi L."/>
        </authorList>
    </citation>
    <scope>NUCLEOTIDE SEQUENCE [LARGE SCALE GENOMIC DNA]</scope>
    <source>
        <strain evidence="3 4">R7</strain>
    </source>
</reference>
<dbReference type="PROSITE" id="PS50112">
    <property type="entry name" value="PAS"/>
    <property type="match status" value="1"/>
</dbReference>
<dbReference type="EMBL" id="CP008947">
    <property type="protein sequence ID" value="AII03731.1"/>
    <property type="molecule type" value="Genomic_DNA"/>
</dbReference>
<dbReference type="InterPro" id="IPR013655">
    <property type="entry name" value="PAS_fold_3"/>
</dbReference>
<dbReference type="PROSITE" id="PS50921">
    <property type="entry name" value="ANTAR"/>
    <property type="match status" value="1"/>
</dbReference>
<dbReference type="RefSeq" id="WP_037233679.1">
    <property type="nucleotide sequence ID" value="NZ_CP008947.1"/>
</dbReference>
<evidence type="ECO:0000313" key="4">
    <source>
        <dbReference type="Proteomes" id="UP000028488"/>
    </source>
</evidence>
<proteinExistence type="predicted"/>
<dbReference type="Pfam" id="PF08447">
    <property type="entry name" value="PAS_3"/>
    <property type="match status" value="1"/>
</dbReference>
<gene>
    <name evidence="3" type="ORF">EP51_03530</name>
</gene>
<dbReference type="Pfam" id="PF03861">
    <property type="entry name" value="ANTAR"/>
    <property type="match status" value="1"/>
</dbReference>
<evidence type="ECO:0000313" key="3">
    <source>
        <dbReference type="EMBL" id="AII03731.1"/>
    </source>
</evidence>
<organism evidence="3 4">
    <name type="scientific">Rhodococcus opacus</name>
    <name type="common">Nocardia opaca</name>
    <dbReference type="NCBI Taxonomy" id="37919"/>
    <lineage>
        <taxon>Bacteria</taxon>
        <taxon>Bacillati</taxon>
        <taxon>Actinomycetota</taxon>
        <taxon>Actinomycetes</taxon>
        <taxon>Mycobacteriales</taxon>
        <taxon>Nocardiaceae</taxon>
        <taxon>Rhodococcus</taxon>
    </lineage>
</organism>
<evidence type="ECO:0000259" key="2">
    <source>
        <dbReference type="PROSITE" id="PS50921"/>
    </source>
</evidence>
<feature type="domain" description="PAS" evidence="1">
    <location>
        <begin position="13"/>
        <end position="83"/>
    </location>
</feature>
<dbReference type="GO" id="GO:0003723">
    <property type="term" value="F:RNA binding"/>
    <property type="evidence" value="ECO:0007669"/>
    <property type="project" value="InterPro"/>
</dbReference>
<accession>A0A076EDJ2</accession>
<dbReference type="CDD" id="cd00130">
    <property type="entry name" value="PAS"/>
    <property type="match status" value="1"/>
</dbReference>
<name>A0A076EDJ2_RHOOP</name>
<dbReference type="SMART" id="SM00091">
    <property type="entry name" value="PAS"/>
    <property type="match status" value="1"/>
</dbReference>
<dbReference type="NCBIfam" id="TIGR00229">
    <property type="entry name" value="sensory_box"/>
    <property type="match status" value="1"/>
</dbReference>
<dbReference type="eggNOG" id="COG3283">
    <property type="taxonomic scope" value="Bacteria"/>
</dbReference>
<dbReference type="Gene3D" id="1.10.10.10">
    <property type="entry name" value="Winged helix-like DNA-binding domain superfamily/Winged helix DNA-binding domain"/>
    <property type="match status" value="1"/>
</dbReference>
<dbReference type="InterPro" id="IPR005561">
    <property type="entry name" value="ANTAR"/>
</dbReference>
<evidence type="ECO:0000259" key="1">
    <source>
        <dbReference type="PROSITE" id="PS50112"/>
    </source>
</evidence>
<sequence length="223" mass="24928">MSGFPLEPADGLGHDAFTSLVVSLPRAVCVYDDRRRLVLTNPALADLVGYRLDELDRVDLAGLMHPSDAPRWFGLVRDVLDTGTAHAGYARIRHRNGNWLWAHGFASTFTSADIRFVVLVWQDRTDEIWDNPRLLDEAEVASLDVVRSRAVIEQAKGALMVVYSISADAAFDLLTWRSQATNTKIRVIAENLVLAFGDEIHTPTSFRDRFDALLLTAHERRSG</sequence>
<protein>
    <submittedName>
        <fullName evidence="3">Transcriptional regulator</fullName>
    </submittedName>
</protein>
<dbReference type="InterPro" id="IPR000014">
    <property type="entry name" value="PAS"/>
</dbReference>
<feature type="domain" description="ANTAR" evidence="2">
    <location>
        <begin position="132"/>
        <end position="193"/>
    </location>
</feature>
<dbReference type="SUPFAM" id="SSF55785">
    <property type="entry name" value="PYP-like sensor domain (PAS domain)"/>
    <property type="match status" value="1"/>
</dbReference>
<dbReference type="InterPro" id="IPR011006">
    <property type="entry name" value="CheY-like_superfamily"/>
</dbReference>
<dbReference type="SMART" id="SM01012">
    <property type="entry name" value="ANTAR"/>
    <property type="match status" value="1"/>
</dbReference>
<dbReference type="Proteomes" id="UP000028488">
    <property type="component" value="Chromosome"/>
</dbReference>